<evidence type="ECO:0000313" key="2">
    <source>
        <dbReference type="Proteomes" id="UP000182409"/>
    </source>
</evidence>
<accession>A0A1H4J2W4</accession>
<name>A0A1H4J2W4_9BACT</name>
<proteinExistence type="predicted"/>
<sequence length="53" mass="6223">MLFDEWRCSSACALTWQVDNVLLLVRASISIEDDVLQNVLSFDKKRLRWLLDP</sequence>
<protein>
    <submittedName>
        <fullName evidence="1">Uncharacterized protein</fullName>
    </submittedName>
</protein>
<dbReference type="Proteomes" id="UP000182409">
    <property type="component" value="Unassembled WGS sequence"/>
</dbReference>
<dbReference type="EMBL" id="FNSD01000001">
    <property type="protein sequence ID" value="SEB40306.1"/>
    <property type="molecule type" value="Genomic_DNA"/>
</dbReference>
<dbReference type="AlphaFoldDB" id="A0A1H4J2W4"/>
<organism evidence="1 2">
    <name type="scientific">Terriglobus roseus</name>
    <dbReference type="NCBI Taxonomy" id="392734"/>
    <lineage>
        <taxon>Bacteria</taxon>
        <taxon>Pseudomonadati</taxon>
        <taxon>Acidobacteriota</taxon>
        <taxon>Terriglobia</taxon>
        <taxon>Terriglobales</taxon>
        <taxon>Acidobacteriaceae</taxon>
        <taxon>Terriglobus</taxon>
    </lineage>
</organism>
<gene>
    <name evidence="1" type="ORF">SAMN05443244_0299</name>
</gene>
<reference evidence="1 2" key="1">
    <citation type="submission" date="2016-10" db="EMBL/GenBank/DDBJ databases">
        <authorList>
            <person name="de Groot N.N."/>
        </authorList>
    </citation>
    <scope>NUCLEOTIDE SEQUENCE [LARGE SCALE GENOMIC DNA]</scope>
    <source>
        <strain evidence="1 2">AB35.6</strain>
    </source>
</reference>
<evidence type="ECO:0000313" key="1">
    <source>
        <dbReference type="EMBL" id="SEB40306.1"/>
    </source>
</evidence>